<evidence type="ECO:0000256" key="3">
    <source>
        <dbReference type="ARBA" id="ARBA00022729"/>
    </source>
</evidence>
<dbReference type="GO" id="GO:0004664">
    <property type="term" value="F:prephenate dehydratase activity"/>
    <property type="evidence" value="ECO:0007669"/>
    <property type="project" value="UniProtKB-EC"/>
</dbReference>
<dbReference type="CDD" id="cd13530">
    <property type="entry name" value="PBP2_peptides_like"/>
    <property type="match status" value="1"/>
</dbReference>
<dbReference type="InterPro" id="IPR001638">
    <property type="entry name" value="Solute-binding_3/MltF_N"/>
</dbReference>
<evidence type="ECO:0000313" key="8">
    <source>
        <dbReference type="Proteomes" id="UP000054693"/>
    </source>
</evidence>
<dbReference type="AlphaFoldDB" id="A0A0W0ZYB5"/>
<keyword evidence="7" id="KW-0456">Lyase</keyword>
<keyword evidence="8" id="KW-1185">Reference proteome</keyword>
<evidence type="ECO:0000313" key="7">
    <source>
        <dbReference type="EMBL" id="KTD74092.1"/>
    </source>
</evidence>
<dbReference type="Gene3D" id="3.40.190.10">
    <property type="entry name" value="Periplasmic binding protein-like II"/>
    <property type="match status" value="2"/>
</dbReference>
<dbReference type="PANTHER" id="PTHR35936">
    <property type="entry name" value="MEMBRANE-BOUND LYTIC MUREIN TRANSGLYCOSYLASE F"/>
    <property type="match status" value="1"/>
</dbReference>
<dbReference type="GO" id="GO:0030313">
    <property type="term" value="C:cell envelope"/>
    <property type="evidence" value="ECO:0007669"/>
    <property type="project" value="UniProtKB-SubCell"/>
</dbReference>
<dbReference type="Pfam" id="PF00497">
    <property type="entry name" value="SBP_bac_3"/>
    <property type="match status" value="1"/>
</dbReference>
<dbReference type="EC" id="4.2.1.51" evidence="7"/>
<dbReference type="RefSeq" id="WP_058521073.1">
    <property type="nucleotide sequence ID" value="NZ_CAAAIP010000007.1"/>
</dbReference>
<dbReference type="PROSITE" id="PS51257">
    <property type="entry name" value="PROKAR_LIPOPROTEIN"/>
    <property type="match status" value="1"/>
</dbReference>
<comment type="similarity">
    <text evidence="2 4">Belongs to the bacterial solute-binding protein 3 family.</text>
</comment>
<feature type="domain" description="Ionotropic glutamate receptor C-terminal" evidence="6">
    <location>
        <begin position="27"/>
        <end position="242"/>
    </location>
</feature>
<feature type="domain" description="Solute-binding protein family 3/N-terminal" evidence="5">
    <location>
        <begin position="27"/>
        <end position="243"/>
    </location>
</feature>
<evidence type="ECO:0000259" key="6">
    <source>
        <dbReference type="SMART" id="SM00079"/>
    </source>
</evidence>
<dbReference type="PANTHER" id="PTHR35936:SF17">
    <property type="entry name" value="ARGININE-BINDING EXTRACELLULAR PROTEIN ARTP"/>
    <property type="match status" value="1"/>
</dbReference>
<name>A0A0W0ZYB5_9GAMM</name>
<dbReference type="SMART" id="SM00079">
    <property type="entry name" value="PBPe"/>
    <property type="match status" value="1"/>
</dbReference>
<dbReference type="OrthoDB" id="9768183at2"/>
<keyword evidence="3" id="KW-0732">Signal</keyword>
<proteinExistence type="inferred from homology"/>
<dbReference type="STRING" id="40335.Ltuc_1939"/>
<comment type="subcellular location">
    <subcellularLocation>
        <location evidence="1">Cell envelope</location>
    </subcellularLocation>
</comment>
<dbReference type="SMART" id="SM00062">
    <property type="entry name" value="PBPb"/>
    <property type="match status" value="1"/>
</dbReference>
<accession>A0A0W0ZYB5</accession>
<dbReference type="InterPro" id="IPR018313">
    <property type="entry name" value="SBP_3_CS"/>
</dbReference>
<dbReference type="GO" id="GO:0016020">
    <property type="term" value="C:membrane"/>
    <property type="evidence" value="ECO:0007669"/>
    <property type="project" value="InterPro"/>
</dbReference>
<gene>
    <name evidence="7" type="ORF">Ltuc_1939</name>
</gene>
<evidence type="ECO:0000256" key="2">
    <source>
        <dbReference type="ARBA" id="ARBA00010333"/>
    </source>
</evidence>
<comment type="caution">
    <text evidence="7">The sequence shown here is derived from an EMBL/GenBank/DDBJ whole genome shotgun (WGS) entry which is preliminary data.</text>
</comment>
<reference evidence="7 8" key="1">
    <citation type="submission" date="2015-11" db="EMBL/GenBank/DDBJ databases">
        <title>Genomic analysis of 38 Legionella species identifies large and diverse effector repertoires.</title>
        <authorList>
            <person name="Burstein D."/>
            <person name="Amaro F."/>
            <person name="Zusman T."/>
            <person name="Lifshitz Z."/>
            <person name="Cohen O."/>
            <person name="Gilbert J.A."/>
            <person name="Pupko T."/>
            <person name="Shuman H.A."/>
            <person name="Segal G."/>
        </authorList>
    </citation>
    <scope>NUCLEOTIDE SEQUENCE [LARGE SCALE GENOMIC DNA]</scope>
    <source>
        <strain evidence="7 8">ATCC 49180</strain>
    </source>
</reference>
<dbReference type="PATRIC" id="fig|40335.7.peg.2063"/>
<evidence type="ECO:0000256" key="1">
    <source>
        <dbReference type="ARBA" id="ARBA00004196"/>
    </source>
</evidence>
<evidence type="ECO:0000259" key="5">
    <source>
        <dbReference type="SMART" id="SM00062"/>
    </source>
</evidence>
<dbReference type="GO" id="GO:0015276">
    <property type="term" value="F:ligand-gated monoatomic ion channel activity"/>
    <property type="evidence" value="ECO:0007669"/>
    <property type="project" value="InterPro"/>
</dbReference>
<dbReference type="PROSITE" id="PS01039">
    <property type="entry name" value="SBP_BACTERIAL_3"/>
    <property type="match status" value="1"/>
</dbReference>
<dbReference type="Proteomes" id="UP000054693">
    <property type="component" value="Unassembled WGS sequence"/>
</dbReference>
<dbReference type="SUPFAM" id="SSF53850">
    <property type="entry name" value="Periplasmic binding protein-like II"/>
    <property type="match status" value="1"/>
</dbReference>
<dbReference type="EMBL" id="LNZA01000001">
    <property type="protein sequence ID" value="KTD74092.1"/>
    <property type="molecule type" value="Genomic_DNA"/>
</dbReference>
<protein>
    <submittedName>
        <fullName evidence="7">Glutamine-binding periplasmic protein</fullName>
        <ecNumber evidence="7">4.2.1.51</ecNumber>
    </submittedName>
</protein>
<sequence length="244" mass="27055">MPHFLKLLIMISPIFISSCNKKYDEGLLYFATAAEYPPFEYSEHGKIKGFDIDLAKLIAKELGKKAVIDNMQFSTVLPAISSGQDDIAIATISVTDARRVNFDFSEPYYFEGMASVYHPNHPVTKPSQLEGKKVAVQLGSIMEIWLKEHYPQIEITALDNNNQAVEALIAGHVDVVLMDGAQGKIFSKKNAKLSYSVIAKADHGYALAVKKGSPLTIKINKALQKLKANGEIQKLENIWLKDSL</sequence>
<evidence type="ECO:0000256" key="4">
    <source>
        <dbReference type="RuleBase" id="RU003744"/>
    </source>
</evidence>
<dbReference type="InterPro" id="IPR001320">
    <property type="entry name" value="Iontro_rcpt_C"/>
</dbReference>
<organism evidence="7 8">
    <name type="scientific">Legionella tucsonensis</name>
    <dbReference type="NCBI Taxonomy" id="40335"/>
    <lineage>
        <taxon>Bacteria</taxon>
        <taxon>Pseudomonadati</taxon>
        <taxon>Pseudomonadota</taxon>
        <taxon>Gammaproteobacteria</taxon>
        <taxon>Legionellales</taxon>
        <taxon>Legionellaceae</taxon>
        <taxon>Legionella</taxon>
    </lineage>
</organism>